<proteinExistence type="predicted"/>
<sequence length="119" mass="13686">MSFNSELGNFQAKREQELCKNAPTKEQKDPKDHNKTSKHAILIMSYEEKAATGEGIPLKTVQAGPRRRKNTFGPGNDGEGGDYYKRLQDKRTNELDKSAKYQQQYRKDPIGEKFKSWFS</sequence>
<comment type="caution">
    <text evidence="2">The sequence shown here is derived from an EMBL/GenBank/DDBJ whole genome shotgun (WGS) entry which is preliminary data.</text>
</comment>
<evidence type="ECO:0000256" key="1">
    <source>
        <dbReference type="SAM" id="MobiDB-lite"/>
    </source>
</evidence>
<dbReference type="OrthoDB" id="2441582at2759"/>
<name>A0A9N9HUN0_9GLOM</name>
<gene>
    <name evidence="2" type="ORF">ALEPTO_LOCUS11772</name>
</gene>
<feature type="region of interest" description="Disordered" evidence="1">
    <location>
        <begin position="56"/>
        <end position="119"/>
    </location>
</feature>
<protein>
    <submittedName>
        <fullName evidence="2">10535_t:CDS:1</fullName>
    </submittedName>
</protein>
<dbReference type="AlphaFoldDB" id="A0A9N9HUN0"/>
<feature type="region of interest" description="Disordered" evidence="1">
    <location>
        <begin position="1"/>
        <end position="38"/>
    </location>
</feature>
<evidence type="ECO:0000313" key="3">
    <source>
        <dbReference type="Proteomes" id="UP000789508"/>
    </source>
</evidence>
<feature type="compositionally biased region" description="Basic and acidic residues" evidence="1">
    <location>
        <begin position="82"/>
        <end position="119"/>
    </location>
</feature>
<dbReference type="Proteomes" id="UP000789508">
    <property type="component" value="Unassembled WGS sequence"/>
</dbReference>
<feature type="compositionally biased region" description="Basic and acidic residues" evidence="1">
    <location>
        <begin position="12"/>
        <end position="35"/>
    </location>
</feature>
<accession>A0A9N9HUN0</accession>
<dbReference type="EMBL" id="CAJVPS010021225">
    <property type="protein sequence ID" value="CAG8706799.1"/>
    <property type="molecule type" value="Genomic_DNA"/>
</dbReference>
<keyword evidence="3" id="KW-1185">Reference proteome</keyword>
<organism evidence="2 3">
    <name type="scientific">Ambispora leptoticha</name>
    <dbReference type="NCBI Taxonomy" id="144679"/>
    <lineage>
        <taxon>Eukaryota</taxon>
        <taxon>Fungi</taxon>
        <taxon>Fungi incertae sedis</taxon>
        <taxon>Mucoromycota</taxon>
        <taxon>Glomeromycotina</taxon>
        <taxon>Glomeromycetes</taxon>
        <taxon>Archaeosporales</taxon>
        <taxon>Ambisporaceae</taxon>
        <taxon>Ambispora</taxon>
    </lineage>
</organism>
<reference evidence="2" key="1">
    <citation type="submission" date="2021-06" db="EMBL/GenBank/DDBJ databases">
        <authorList>
            <person name="Kallberg Y."/>
            <person name="Tangrot J."/>
            <person name="Rosling A."/>
        </authorList>
    </citation>
    <scope>NUCLEOTIDE SEQUENCE</scope>
    <source>
        <strain evidence="2">FL130A</strain>
    </source>
</reference>
<evidence type="ECO:0000313" key="2">
    <source>
        <dbReference type="EMBL" id="CAG8706799.1"/>
    </source>
</evidence>